<feature type="chain" id="PRO_5035200605" description="Serpin domain-containing protein" evidence="3">
    <location>
        <begin position="22"/>
        <end position="515"/>
    </location>
</feature>
<dbReference type="Pfam" id="PF00079">
    <property type="entry name" value="Serpin"/>
    <property type="match status" value="2"/>
</dbReference>
<evidence type="ECO:0000256" key="3">
    <source>
        <dbReference type="SAM" id="SignalP"/>
    </source>
</evidence>
<gene>
    <name evidence="5" type="ORF">G9C98_000746</name>
</gene>
<keyword evidence="3" id="KW-0732">Signal</keyword>
<keyword evidence="6" id="KW-1185">Reference proteome</keyword>
<comment type="similarity">
    <text evidence="1">Belongs to the serpin family.</text>
</comment>
<protein>
    <recommendedName>
        <fullName evidence="4">Serpin domain-containing protein</fullName>
    </recommendedName>
</protein>
<feature type="region of interest" description="Disordered" evidence="2">
    <location>
        <begin position="149"/>
        <end position="173"/>
    </location>
</feature>
<reference evidence="5" key="1">
    <citation type="submission" date="2020-03" db="EMBL/GenBank/DDBJ databases">
        <authorList>
            <person name="Chebbi M.A."/>
            <person name="Drezen J.M."/>
        </authorList>
    </citation>
    <scope>NUCLEOTIDE SEQUENCE</scope>
    <source>
        <tissue evidence="5">Whole body</tissue>
    </source>
</reference>
<dbReference type="GO" id="GO:0005615">
    <property type="term" value="C:extracellular space"/>
    <property type="evidence" value="ECO:0007669"/>
    <property type="project" value="InterPro"/>
</dbReference>
<proteinExistence type="inferred from homology"/>
<feature type="compositionally biased region" description="Polar residues" evidence="2">
    <location>
        <begin position="149"/>
        <end position="161"/>
    </location>
</feature>
<dbReference type="SMART" id="SM00093">
    <property type="entry name" value="SERPIN"/>
    <property type="match status" value="1"/>
</dbReference>
<dbReference type="PANTHER" id="PTHR11461">
    <property type="entry name" value="SERINE PROTEASE INHIBITOR, SERPIN"/>
    <property type="match status" value="1"/>
</dbReference>
<evidence type="ECO:0000256" key="2">
    <source>
        <dbReference type="SAM" id="MobiDB-lite"/>
    </source>
</evidence>
<feature type="region of interest" description="Disordered" evidence="2">
    <location>
        <begin position="283"/>
        <end position="304"/>
    </location>
</feature>
<accession>A0A8J5RFE4</accession>
<dbReference type="EMBL" id="JAAOIC020000023">
    <property type="protein sequence ID" value="KAG8040176.1"/>
    <property type="molecule type" value="Genomic_DNA"/>
</dbReference>
<dbReference type="InterPro" id="IPR023796">
    <property type="entry name" value="Serpin_dom"/>
</dbReference>
<feature type="domain" description="Serpin" evidence="4">
    <location>
        <begin position="44"/>
        <end position="509"/>
    </location>
</feature>
<dbReference type="PROSITE" id="PS00284">
    <property type="entry name" value="SERPIN"/>
    <property type="match status" value="1"/>
</dbReference>
<evidence type="ECO:0000313" key="6">
    <source>
        <dbReference type="Proteomes" id="UP000729913"/>
    </source>
</evidence>
<feature type="compositionally biased region" description="Low complexity" evidence="2">
    <location>
        <begin position="283"/>
        <end position="297"/>
    </location>
</feature>
<dbReference type="InterPro" id="IPR023795">
    <property type="entry name" value="Serpin_CS"/>
</dbReference>
<evidence type="ECO:0000256" key="1">
    <source>
        <dbReference type="RuleBase" id="RU000411"/>
    </source>
</evidence>
<evidence type="ECO:0000259" key="4">
    <source>
        <dbReference type="SMART" id="SM00093"/>
    </source>
</evidence>
<dbReference type="AlphaFoldDB" id="A0A8J5RFE4"/>
<feature type="signal peptide" evidence="3">
    <location>
        <begin position="1"/>
        <end position="21"/>
    </location>
</feature>
<name>A0A8J5RFE4_9HYME</name>
<evidence type="ECO:0000313" key="5">
    <source>
        <dbReference type="EMBL" id="KAG8040176.1"/>
    </source>
</evidence>
<dbReference type="OrthoDB" id="8179360at2759"/>
<dbReference type="Proteomes" id="UP000729913">
    <property type="component" value="Unassembled WGS sequence"/>
</dbReference>
<sequence length="515" mass="56338">MNLKLGFVVLYLLSGNLTSESYPYYPIEETPVNIMTDVINDLGVKVLSCYSPHHHGNVAFSPTGLTFVLAALYEASAGATRRQIAQVLNLPQEKQVTRIGLRDIHRRLRSYLNANAFLGGLTLNRDDVTLRQDYEDLLRFYGFEVNPTLPNATTEAGNSTEGPVPSTSTTSSPDIEVLGAQTGPGGNLTGLGENSTMLPTEQTSLPTVDVTMSAEVTTVVMVSENSSLGMLEPTVASIESQNETVGGRKRRSIEESGGLGVDVTTLSADLGELSTEGGELTLTTGKSSLPPLQSTLPPFQPNRHRRTNPDYQNWLPIIPWQPNINGIALDTDTSAFRPSELNFFSDGVDETSISTIMYTTVLPFCYFPTLGTAVVEFPLDDPRYTVVILLPDSDVETLVKTLRASRVKLRNLRQALTPCWIKAAIPSFMLKGFVTLTGWLQKLGIVDAFEPRAADLSIMTPDLGVYARDVHQRNPRSEPIPFIANRPFVFFIIDTETSVSLIAGRINDPLNSRII</sequence>
<dbReference type="InterPro" id="IPR000215">
    <property type="entry name" value="Serpin_fam"/>
</dbReference>
<comment type="caution">
    <text evidence="5">The sequence shown here is derived from an EMBL/GenBank/DDBJ whole genome shotgun (WGS) entry which is preliminary data.</text>
</comment>
<organism evidence="5 6">
    <name type="scientific">Cotesia typhae</name>
    <dbReference type="NCBI Taxonomy" id="2053667"/>
    <lineage>
        <taxon>Eukaryota</taxon>
        <taxon>Metazoa</taxon>
        <taxon>Ecdysozoa</taxon>
        <taxon>Arthropoda</taxon>
        <taxon>Hexapoda</taxon>
        <taxon>Insecta</taxon>
        <taxon>Pterygota</taxon>
        <taxon>Neoptera</taxon>
        <taxon>Endopterygota</taxon>
        <taxon>Hymenoptera</taxon>
        <taxon>Apocrita</taxon>
        <taxon>Ichneumonoidea</taxon>
        <taxon>Braconidae</taxon>
        <taxon>Microgastrinae</taxon>
        <taxon>Cotesia</taxon>
    </lineage>
</organism>
<dbReference type="PANTHER" id="PTHR11461:SF130">
    <property type="entry name" value="SERPIN 85F"/>
    <property type="match status" value="1"/>
</dbReference>
<reference evidence="5" key="2">
    <citation type="submission" date="2021-04" db="EMBL/GenBank/DDBJ databases">
        <title>Genome-wide patterns of bracovirus chromosomal integration into multiple host tissues during parasitism.</title>
        <authorList>
            <person name="Chebbi M.A.C."/>
        </authorList>
    </citation>
    <scope>NUCLEOTIDE SEQUENCE</scope>
    <source>
        <tissue evidence="5">Whole body</tissue>
    </source>
</reference>
<dbReference type="GO" id="GO:0004867">
    <property type="term" value="F:serine-type endopeptidase inhibitor activity"/>
    <property type="evidence" value="ECO:0007669"/>
    <property type="project" value="InterPro"/>
</dbReference>